<evidence type="ECO:0000313" key="2">
    <source>
        <dbReference type="EMBL" id="CAI5455920.1"/>
    </source>
</evidence>
<sequence>MDNQTILTAENVTEESCDFSMETRKIFVSIVSCLSVVGCISNGLLLYVFLCKTGRLYPFQTLLAILDFMLCVLYIECFGFQLLSIDLQSEALYNFVMDNNLLSIAMSRMVQLLIPYTLIANSADKLAMIYGKDVESKKAFYYRLLVMALLITVGIISRIDTFYLFKIVTDVNCPKFRDKWMGINEELVESTRDYLQSYEKWLTFFHTFVSFVVLFGLNSFIVWKLRNEHRRTRRQSTSPAQLFSTSVTRLQVAQTVREQQNKLRCAVKTTVVIITAYLFCNSLNFACYVWESYGVVQPDGTFNPHYLFLSDIATALFVASSSIRIFIYYKYNGDMRRCIKQTAIIKYLIPENRKTKHDVLLKTDL</sequence>
<evidence type="ECO:0000313" key="3">
    <source>
        <dbReference type="Proteomes" id="UP001152747"/>
    </source>
</evidence>
<reference evidence="2" key="1">
    <citation type="submission" date="2022-11" db="EMBL/GenBank/DDBJ databases">
        <authorList>
            <person name="Kikuchi T."/>
        </authorList>
    </citation>
    <scope>NUCLEOTIDE SEQUENCE</scope>
    <source>
        <strain evidence="2">PS1010</strain>
    </source>
</reference>
<feature type="transmembrane region" description="Helical" evidence="1">
    <location>
        <begin position="265"/>
        <end position="286"/>
    </location>
</feature>
<feature type="transmembrane region" description="Helical" evidence="1">
    <location>
        <begin position="201"/>
        <end position="223"/>
    </location>
</feature>
<proteinExistence type="predicted"/>
<evidence type="ECO:0008006" key="4">
    <source>
        <dbReference type="Google" id="ProtNLM"/>
    </source>
</evidence>
<dbReference type="AlphaFoldDB" id="A0A9P1NAP1"/>
<keyword evidence="1" id="KW-1133">Transmembrane helix</keyword>
<dbReference type="OrthoDB" id="5870289at2759"/>
<gene>
    <name evidence="2" type="ORF">CAMP_LOCUS18557</name>
</gene>
<comment type="caution">
    <text evidence="2">The sequence shown here is derived from an EMBL/GenBank/DDBJ whole genome shotgun (WGS) entry which is preliminary data.</text>
</comment>
<organism evidence="2 3">
    <name type="scientific">Caenorhabditis angaria</name>
    <dbReference type="NCBI Taxonomy" id="860376"/>
    <lineage>
        <taxon>Eukaryota</taxon>
        <taxon>Metazoa</taxon>
        <taxon>Ecdysozoa</taxon>
        <taxon>Nematoda</taxon>
        <taxon>Chromadorea</taxon>
        <taxon>Rhabditida</taxon>
        <taxon>Rhabditina</taxon>
        <taxon>Rhabditomorpha</taxon>
        <taxon>Rhabditoidea</taxon>
        <taxon>Rhabditidae</taxon>
        <taxon>Peloderinae</taxon>
        <taxon>Caenorhabditis</taxon>
    </lineage>
</organism>
<feature type="transmembrane region" description="Helical" evidence="1">
    <location>
        <begin position="26"/>
        <end position="50"/>
    </location>
</feature>
<feature type="transmembrane region" description="Helical" evidence="1">
    <location>
        <begin position="306"/>
        <end position="327"/>
    </location>
</feature>
<dbReference type="Gene3D" id="1.20.1070.10">
    <property type="entry name" value="Rhodopsin 7-helix transmembrane proteins"/>
    <property type="match status" value="1"/>
</dbReference>
<name>A0A9P1NAP1_9PELO</name>
<keyword evidence="1" id="KW-0812">Transmembrane</keyword>
<feature type="transmembrane region" description="Helical" evidence="1">
    <location>
        <begin position="140"/>
        <end position="159"/>
    </location>
</feature>
<dbReference type="Proteomes" id="UP001152747">
    <property type="component" value="Unassembled WGS sequence"/>
</dbReference>
<evidence type="ECO:0000256" key="1">
    <source>
        <dbReference type="SAM" id="Phobius"/>
    </source>
</evidence>
<keyword evidence="1" id="KW-0472">Membrane</keyword>
<dbReference type="SUPFAM" id="SSF81321">
    <property type="entry name" value="Family A G protein-coupled receptor-like"/>
    <property type="match status" value="1"/>
</dbReference>
<keyword evidence="3" id="KW-1185">Reference proteome</keyword>
<accession>A0A9P1NAP1</accession>
<dbReference type="PANTHER" id="PTHR46709:SF15">
    <property type="entry name" value="G_PROTEIN_RECEP_F1_2 DOMAIN-CONTAINING PROTEIN"/>
    <property type="match status" value="1"/>
</dbReference>
<dbReference type="PANTHER" id="PTHR46709">
    <property type="entry name" value="PROTEIN CBG23488-RELATED"/>
    <property type="match status" value="1"/>
</dbReference>
<feature type="transmembrane region" description="Helical" evidence="1">
    <location>
        <begin position="101"/>
        <end position="119"/>
    </location>
</feature>
<dbReference type="EMBL" id="CANHGI010000006">
    <property type="protein sequence ID" value="CAI5455920.1"/>
    <property type="molecule type" value="Genomic_DNA"/>
</dbReference>
<protein>
    <recommendedName>
        <fullName evidence="4">G-protein coupled receptors family 1 profile domain-containing protein</fullName>
    </recommendedName>
</protein>
<feature type="transmembrane region" description="Helical" evidence="1">
    <location>
        <begin position="62"/>
        <end position="81"/>
    </location>
</feature>